<reference evidence="1 2" key="1">
    <citation type="submission" date="2015-05" db="EMBL/GenBank/DDBJ databases">
        <title>A genomic and transcriptomic approach to investigate the blue pigment phenotype in Pseudomonas fluorescens.</title>
        <authorList>
            <person name="Andreani N.A."/>
            <person name="Cardazzo B."/>
        </authorList>
    </citation>
    <scope>NUCLEOTIDE SEQUENCE [LARGE SCALE GENOMIC DNA]</scope>
    <source>
        <strain evidence="1 2">Ps_22</strain>
    </source>
</reference>
<evidence type="ECO:0000313" key="1">
    <source>
        <dbReference type="EMBL" id="KWV89742.1"/>
    </source>
</evidence>
<dbReference type="AlphaFoldDB" id="A0A125QJ53"/>
<sequence>MHLLGDFLGAAGEVAQQAVDFAGGVGGATRQCTHFIGDHRKAAALVASAGGFDRGVERQQVGLFGNRTNGVEDGVDVLAVLLEQLHGLCGFLQVFAELEHAAGGFADVLLAGVHVAIALIGTRGGGAA</sequence>
<gene>
    <name evidence="1" type="ORF">PFLmoz3_00579</name>
</gene>
<dbReference type="Proteomes" id="UP000061348">
    <property type="component" value="Unassembled WGS sequence"/>
</dbReference>
<name>A0A125QJ53_PSEFL</name>
<accession>A0A125QJ53</accession>
<dbReference type="EMBL" id="LCYA01000018">
    <property type="protein sequence ID" value="KWV89742.1"/>
    <property type="molecule type" value="Genomic_DNA"/>
</dbReference>
<comment type="caution">
    <text evidence="1">The sequence shown here is derived from an EMBL/GenBank/DDBJ whole genome shotgun (WGS) entry which is preliminary data.</text>
</comment>
<protein>
    <submittedName>
        <fullName evidence="1">Uncharacterized protein</fullName>
    </submittedName>
</protein>
<proteinExistence type="predicted"/>
<evidence type="ECO:0000313" key="2">
    <source>
        <dbReference type="Proteomes" id="UP000061348"/>
    </source>
</evidence>
<organism evidence="1 2">
    <name type="scientific">Pseudomonas fluorescens</name>
    <dbReference type="NCBI Taxonomy" id="294"/>
    <lineage>
        <taxon>Bacteria</taxon>
        <taxon>Pseudomonadati</taxon>
        <taxon>Pseudomonadota</taxon>
        <taxon>Gammaproteobacteria</taxon>
        <taxon>Pseudomonadales</taxon>
        <taxon>Pseudomonadaceae</taxon>
        <taxon>Pseudomonas</taxon>
    </lineage>
</organism>